<dbReference type="AlphaFoldDB" id="A0A6P8B090"/>
<reference evidence="3" key="3">
    <citation type="submission" date="2025-08" db="UniProtKB">
        <authorList>
            <consortium name="RefSeq"/>
        </authorList>
    </citation>
    <scope>IDENTIFICATION</scope>
    <source>
        <strain evidence="3">NI907</strain>
    </source>
</reference>
<protein>
    <submittedName>
        <fullName evidence="3">Uncharacterized protein</fullName>
    </submittedName>
</protein>
<evidence type="ECO:0000313" key="3">
    <source>
        <dbReference type="RefSeq" id="XP_030980583.1"/>
    </source>
</evidence>
<gene>
    <name evidence="3" type="ORF">PgNI_07070</name>
</gene>
<evidence type="ECO:0000256" key="1">
    <source>
        <dbReference type="SAM" id="MobiDB-lite"/>
    </source>
</evidence>
<dbReference type="GeneID" id="41961996"/>
<evidence type="ECO:0000313" key="2">
    <source>
        <dbReference type="Proteomes" id="UP000515153"/>
    </source>
</evidence>
<name>A0A6P8B090_PYRGI</name>
<reference evidence="3" key="2">
    <citation type="submission" date="2019-10" db="EMBL/GenBank/DDBJ databases">
        <authorList>
            <consortium name="NCBI Genome Project"/>
        </authorList>
    </citation>
    <scope>NUCLEOTIDE SEQUENCE</scope>
    <source>
        <strain evidence="3">NI907</strain>
    </source>
</reference>
<sequence>MPRSGYDMGKHSSESGARSAGTGTSSGSQKHKQSSGVKSGGKSEGSRGKGHGSSESRQSSHGYYS</sequence>
<feature type="compositionally biased region" description="Low complexity" evidence="1">
    <location>
        <begin position="14"/>
        <end position="28"/>
    </location>
</feature>
<accession>A0A6P8B090</accession>
<feature type="region of interest" description="Disordered" evidence="1">
    <location>
        <begin position="1"/>
        <end position="65"/>
    </location>
</feature>
<reference evidence="3" key="1">
    <citation type="journal article" date="2019" name="Mol. Biol. Evol.">
        <title>Blast fungal genomes show frequent chromosomal changes, gene gains and losses, and effector gene turnover.</title>
        <authorList>
            <person name="Gomez Luciano L.B."/>
            <person name="Jason Tsai I."/>
            <person name="Chuma I."/>
            <person name="Tosa Y."/>
            <person name="Chen Y.H."/>
            <person name="Li J.Y."/>
            <person name="Li M.Y."/>
            <person name="Jade Lu M.Y."/>
            <person name="Nakayashiki H."/>
            <person name="Li W.H."/>
        </authorList>
    </citation>
    <scope>NUCLEOTIDE SEQUENCE</scope>
    <source>
        <strain evidence="3">NI907</strain>
    </source>
</reference>
<dbReference type="KEGG" id="pgri:PgNI_07070"/>
<keyword evidence="2" id="KW-1185">Reference proteome</keyword>
<proteinExistence type="predicted"/>
<dbReference type="Proteomes" id="UP000515153">
    <property type="component" value="Unplaced"/>
</dbReference>
<organism evidence="2 3">
    <name type="scientific">Pyricularia grisea</name>
    <name type="common">Crabgrass-specific blast fungus</name>
    <name type="synonym">Magnaporthe grisea</name>
    <dbReference type="NCBI Taxonomy" id="148305"/>
    <lineage>
        <taxon>Eukaryota</taxon>
        <taxon>Fungi</taxon>
        <taxon>Dikarya</taxon>
        <taxon>Ascomycota</taxon>
        <taxon>Pezizomycotina</taxon>
        <taxon>Sordariomycetes</taxon>
        <taxon>Sordariomycetidae</taxon>
        <taxon>Magnaporthales</taxon>
        <taxon>Pyriculariaceae</taxon>
        <taxon>Pyricularia</taxon>
    </lineage>
</organism>
<dbReference type="RefSeq" id="XP_030980583.1">
    <property type="nucleotide sequence ID" value="XM_031127087.1"/>
</dbReference>